<dbReference type="Proteomes" id="UP000026962">
    <property type="component" value="Chromosome 3"/>
</dbReference>
<dbReference type="Gramene" id="OPUNC03G23510.1">
    <property type="protein sequence ID" value="OPUNC03G23510.1"/>
    <property type="gene ID" value="OPUNC03G23510"/>
</dbReference>
<name>A0A0E0KG71_ORYPU</name>
<dbReference type="STRING" id="4537.A0A0E0KG71"/>
<dbReference type="HOGENOM" id="CLU_030606_0_0_1"/>
<proteinExistence type="predicted"/>
<dbReference type="OMA" id="IWFLEES"/>
<dbReference type="PANTHER" id="PTHR34591">
    <property type="entry name" value="OS03G0653100 PROTEIN-RELATED"/>
    <property type="match status" value="1"/>
</dbReference>
<organism evidence="1">
    <name type="scientific">Oryza punctata</name>
    <name type="common">Red rice</name>
    <dbReference type="NCBI Taxonomy" id="4537"/>
    <lineage>
        <taxon>Eukaryota</taxon>
        <taxon>Viridiplantae</taxon>
        <taxon>Streptophyta</taxon>
        <taxon>Embryophyta</taxon>
        <taxon>Tracheophyta</taxon>
        <taxon>Spermatophyta</taxon>
        <taxon>Magnoliopsida</taxon>
        <taxon>Liliopsida</taxon>
        <taxon>Poales</taxon>
        <taxon>Poaceae</taxon>
        <taxon>BOP clade</taxon>
        <taxon>Oryzoideae</taxon>
        <taxon>Oryzeae</taxon>
        <taxon>Oryzinae</taxon>
        <taxon>Oryza</taxon>
    </lineage>
</organism>
<evidence type="ECO:0000313" key="2">
    <source>
        <dbReference type="Proteomes" id="UP000026962"/>
    </source>
</evidence>
<sequence>MITEDLLPLSLAGIFLNLHDLYPTQFFSCPTTPPDSGGAISGNVDYTRRRSTLPDGHIPSINITGHCNGLVLVNNCVTNPATRRFNAVREHLVFDPAVSPAGGYEVFLIPRERTRRRRDEFYPTSEESEWPPSPFFLSVFSSETRQWLVRRFNISLSSDKYQVIGPLISFDVCRYKEFHLGRSEKGWVLKLDNNLKPILPLFKDVKLSDDGPWSLQDIDYCEDPNEDDDAKSQTVQETNYDWDFDSGANSIDIQAISVQGRHRGFGFLGFHPFKEVVFLHYSLERGLAYNLNSFKVQDLGNLCPKDYGFDTEPYVESCFPYTPCWMEVFPEEQI</sequence>
<evidence type="ECO:0000313" key="1">
    <source>
        <dbReference type="EnsemblPlants" id="OPUNC03G23510.1"/>
    </source>
</evidence>
<reference evidence="1" key="2">
    <citation type="submission" date="2018-05" db="EMBL/GenBank/DDBJ databases">
        <title>OpunRS2 (Oryza punctata Reference Sequence Version 2).</title>
        <authorList>
            <person name="Zhang J."/>
            <person name="Kudrna D."/>
            <person name="Lee S."/>
            <person name="Talag J."/>
            <person name="Welchert J."/>
            <person name="Wing R.A."/>
        </authorList>
    </citation>
    <scope>NUCLEOTIDE SEQUENCE [LARGE SCALE GENOMIC DNA]</scope>
</reference>
<accession>A0A0E0KG71</accession>
<keyword evidence="2" id="KW-1185">Reference proteome</keyword>
<reference evidence="1" key="1">
    <citation type="submission" date="2015-04" db="UniProtKB">
        <authorList>
            <consortium name="EnsemblPlants"/>
        </authorList>
    </citation>
    <scope>IDENTIFICATION</scope>
</reference>
<dbReference type="AlphaFoldDB" id="A0A0E0KG71"/>
<dbReference type="EnsemblPlants" id="OPUNC03G23510.1">
    <property type="protein sequence ID" value="OPUNC03G23510.1"/>
    <property type="gene ID" value="OPUNC03G23510"/>
</dbReference>
<protein>
    <submittedName>
        <fullName evidence="1">Uncharacterized protein</fullName>
    </submittedName>
</protein>